<sequence length="296" mass="30129">MRALVDGATHVLDEAGVPSPRVDAVALAAHALGLARLELALAPDPAPEGFAPAYAALVDRRRRREPLQHIVGEAAFRYLTLAVEPGVFVPRPETEVVAQAAVDEAVRLAAAGGAPLVVDLCTGTGAIALAVATEVPAARVVAVDASPSAVALTRRNAAATGAGDVRVELGVVGGPGLLADLDGLVDVVVSNPPYIPPDAEPVDPEVRDHDPDLALYGGGVDGLDVPRAVIATAARLLGPGGLLVMEHAEVQDAAARDAASATAAFVDVETRADLTGRPRMLVARRSTDGRVEGSQA</sequence>
<organism evidence="8 9">
    <name type="scientific">Cellulomonas alba</name>
    <dbReference type="NCBI Taxonomy" id="3053467"/>
    <lineage>
        <taxon>Bacteria</taxon>
        <taxon>Bacillati</taxon>
        <taxon>Actinomycetota</taxon>
        <taxon>Actinomycetes</taxon>
        <taxon>Micrococcales</taxon>
        <taxon>Cellulomonadaceae</taxon>
        <taxon>Cellulomonas</taxon>
    </lineage>
</organism>
<feature type="domain" description="Methyltransferase small" evidence="6">
    <location>
        <begin position="117"/>
        <end position="194"/>
    </location>
</feature>
<comment type="similarity">
    <text evidence="5">Belongs to the protein N5-glutamine methyltransferase family. PrmC subfamily.</text>
</comment>
<evidence type="ECO:0000256" key="2">
    <source>
        <dbReference type="ARBA" id="ARBA00022679"/>
    </source>
</evidence>
<keyword evidence="3 5" id="KW-0949">S-adenosyl-L-methionine</keyword>
<reference evidence="8 9" key="1">
    <citation type="submission" date="2023-06" db="EMBL/GenBank/DDBJ databases">
        <title>Cellulomonas sp. MW4 Whole genome sequence.</title>
        <authorList>
            <person name="Park S."/>
        </authorList>
    </citation>
    <scope>NUCLEOTIDE SEQUENCE [LARGE SCALE GENOMIC DNA]</scope>
    <source>
        <strain evidence="8 9">MW4</strain>
    </source>
</reference>
<accession>A0ABT7SHT8</accession>
<dbReference type="Gene3D" id="1.10.8.10">
    <property type="entry name" value="DNA helicase RuvA subunit, C-terminal domain"/>
    <property type="match status" value="1"/>
</dbReference>
<name>A0ABT7SHT8_9CELL</name>
<dbReference type="InterPro" id="IPR004556">
    <property type="entry name" value="HemK-like"/>
</dbReference>
<dbReference type="Proteomes" id="UP001529338">
    <property type="component" value="Unassembled WGS sequence"/>
</dbReference>
<keyword evidence="2 5" id="KW-0808">Transferase</keyword>
<keyword evidence="1 5" id="KW-0489">Methyltransferase</keyword>
<gene>
    <name evidence="5 8" type="primary">prmC</name>
    <name evidence="8" type="ORF">QRT04_12540</name>
</gene>
<feature type="domain" description="Release factor glutamine methyltransferase N-terminal" evidence="7">
    <location>
        <begin position="5"/>
        <end position="72"/>
    </location>
</feature>
<evidence type="ECO:0000256" key="3">
    <source>
        <dbReference type="ARBA" id="ARBA00022691"/>
    </source>
</evidence>
<dbReference type="InterPro" id="IPR019874">
    <property type="entry name" value="RF_methyltr_PrmC"/>
</dbReference>
<dbReference type="HAMAP" id="MF_02126">
    <property type="entry name" value="RF_methyltr_PrmC"/>
    <property type="match status" value="1"/>
</dbReference>
<dbReference type="SUPFAM" id="SSF53335">
    <property type="entry name" value="S-adenosyl-L-methionine-dependent methyltransferases"/>
    <property type="match status" value="1"/>
</dbReference>
<dbReference type="NCBIfam" id="TIGR00536">
    <property type="entry name" value="hemK_fam"/>
    <property type="match status" value="1"/>
</dbReference>
<dbReference type="Pfam" id="PF17827">
    <property type="entry name" value="PrmC_N"/>
    <property type="match status" value="1"/>
</dbReference>
<dbReference type="GO" id="GO:0102559">
    <property type="term" value="F:peptide chain release factor N(5)-glutamine methyltransferase activity"/>
    <property type="evidence" value="ECO:0007669"/>
    <property type="project" value="UniProtKB-EC"/>
</dbReference>
<dbReference type="EC" id="2.1.1.297" evidence="5"/>
<dbReference type="NCBIfam" id="TIGR03534">
    <property type="entry name" value="RF_mod_PrmC"/>
    <property type="match status" value="1"/>
</dbReference>
<dbReference type="InterPro" id="IPR040758">
    <property type="entry name" value="PrmC_N"/>
</dbReference>
<dbReference type="Pfam" id="PF05175">
    <property type="entry name" value="MTS"/>
    <property type="match status" value="1"/>
</dbReference>
<evidence type="ECO:0000313" key="8">
    <source>
        <dbReference type="EMBL" id="MDM7855759.1"/>
    </source>
</evidence>
<dbReference type="PROSITE" id="PS00092">
    <property type="entry name" value="N6_MTASE"/>
    <property type="match status" value="1"/>
</dbReference>
<dbReference type="InterPro" id="IPR050320">
    <property type="entry name" value="N5-glutamine_MTase"/>
</dbReference>
<evidence type="ECO:0000313" key="9">
    <source>
        <dbReference type="Proteomes" id="UP001529338"/>
    </source>
</evidence>
<evidence type="ECO:0000259" key="6">
    <source>
        <dbReference type="Pfam" id="PF05175"/>
    </source>
</evidence>
<comment type="caution">
    <text evidence="8">The sequence shown here is derived from an EMBL/GenBank/DDBJ whole genome shotgun (WGS) entry which is preliminary data.</text>
</comment>
<dbReference type="InterPro" id="IPR029063">
    <property type="entry name" value="SAM-dependent_MTases_sf"/>
</dbReference>
<dbReference type="GO" id="GO:0032259">
    <property type="term" value="P:methylation"/>
    <property type="evidence" value="ECO:0007669"/>
    <property type="project" value="UniProtKB-KW"/>
</dbReference>
<comment type="function">
    <text evidence="5">Methylates the class 1 translation termination release factors RF1/PrfA and RF2/PrfB on the glutamine residue of the universally conserved GGQ motif.</text>
</comment>
<protein>
    <recommendedName>
        <fullName evidence="5">Release factor glutamine methyltransferase</fullName>
        <shortName evidence="5">RF MTase</shortName>
        <ecNumber evidence="5">2.1.1.297</ecNumber>
    </recommendedName>
    <alternativeName>
        <fullName evidence="5">N5-glutamine methyltransferase PrmC</fullName>
    </alternativeName>
    <alternativeName>
        <fullName evidence="5">Protein-(glutamine-N5) MTase PrmC</fullName>
    </alternativeName>
    <alternativeName>
        <fullName evidence="5">Protein-glutamine N-methyltransferase PrmC</fullName>
    </alternativeName>
</protein>
<dbReference type="Gene3D" id="3.40.50.150">
    <property type="entry name" value="Vaccinia Virus protein VP39"/>
    <property type="match status" value="1"/>
</dbReference>
<dbReference type="InterPro" id="IPR007848">
    <property type="entry name" value="Small_mtfrase_dom"/>
</dbReference>
<evidence type="ECO:0000256" key="1">
    <source>
        <dbReference type="ARBA" id="ARBA00022603"/>
    </source>
</evidence>
<comment type="caution">
    <text evidence="5">Lacks conserved residue(s) required for the propagation of feature annotation.</text>
</comment>
<evidence type="ECO:0000256" key="5">
    <source>
        <dbReference type="HAMAP-Rule" id="MF_02126"/>
    </source>
</evidence>
<dbReference type="EMBL" id="JAUCGQ010000001">
    <property type="protein sequence ID" value="MDM7855759.1"/>
    <property type="molecule type" value="Genomic_DNA"/>
</dbReference>
<proteinExistence type="inferred from homology"/>
<evidence type="ECO:0000259" key="7">
    <source>
        <dbReference type="Pfam" id="PF17827"/>
    </source>
</evidence>
<evidence type="ECO:0000256" key="4">
    <source>
        <dbReference type="ARBA" id="ARBA00048391"/>
    </source>
</evidence>
<comment type="catalytic activity">
    <reaction evidence="4 5">
        <text>L-glutaminyl-[peptide chain release factor] + S-adenosyl-L-methionine = N(5)-methyl-L-glutaminyl-[peptide chain release factor] + S-adenosyl-L-homocysteine + H(+)</text>
        <dbReference type="Rhea" id="RHEA:42896"/>
        <dbReference type="Rhea" id="RHEA-COMP:10271"/>
        <dbReference type="Rhea" id="RHEA-COMP:10272"/>
        <dbReference type="ChEBI" id="CHEBI:15378"/>
        <dbReference type="ChEBI" id="CHEBI:30011"/>
        <dbReference type="ChEBI" id="CHEBI:57856"/>
        <dbReference type="ChEBI" id="CHEBI:59789"/>
        <dbReference type="ChEBI" id="CHEBI:61891"/>
        <dbReference type="EC" id="2.1.1.297"/>
    </reaction>
</comment>
<feature type="binding site" evidence="5">
    <location>
        <position position="144"/>
    </location>
    <ligand>
        <name>S-adenosyl-L-methionine</name>
        <dbReference type="ChEBI" id="CHEBI:59789"/>
    </ligand>
</feature>
<dbReference type="InterPro" id="IPR002052">
    <property type="entry name" value="DNA_methylase_N6_adenine_CS"/>
</dbReference>
<feature type="binding site" evidence="5">
    <location>
        <position position="191"/>
    </location>
    <ligand>
        <name>S-adenosyl-L-methionine</name>
        <dbReference type="ChEBI" id="CHEBI:59789"/>
    </ligand>
</feature>
<feature type="binding site" evidence="5">
    <location>
        <begin position="191"/>
        <end position="194"/>
    </location>
    <ligand>
        <name>substrate</name>
    </ligand>
</feature>
<keyword evidence="9" id="KW-1185">Reference proteome</keyword>
<dbReference type="PANTHER" id="PTHR18895">
    <property type="entry name" value="HEMK METHYLTRANSFERASE"/>
    <property type="match status" value="1"/>
</dbReference>
<dbReference type="CDD" id="cd02440">
    <property type="entry name" value="AdoMet_MTases"/>
    <property type="match status" value="1"/>
</dbReference>
<dbReference type="PANTHER" id="PTHR18895:SF74">
    <property type="entry name" value="MTRF1L RELEASE FACTOR GLUTAMINE METHYLTRANSFERASE"/>
    <property type="match status" value="1"/>
</dbReference>